<reference evidence="1 2" key="1">
    <citation type="submission" date="2016-08" db="EMBL/GenBank/DDBJ databases">
        <title>Analysis of Carbohydrate Active Enzymes in Thermogemmatispora T81 Reveals Carbohydrate Degradation Ability.</title>
        <authorList>
            <person name="Tomazini A."/>
            <person name="Lal S."/>
            <person name="Stott M."/>
            <person name="Henrissat B."/>
            <person name="Polikarpov I."/>
            <person name="Sparling R."/>
            <person name="Levin D.B."/>
        </authorList>
    </citation>
    <scope>NUCLEOTIDE SEQUENCE [LARGE SCALE GENOMIC DNA]</scope>
    <source>
        <strain evidence="1 2">T81</strain>
    </source>
</reference>
<dbReference type="InterPro" id="IPR034660">
    <property type="entry name" value="DinB/YfiT-like"/>
</dbReference>
<name>A0A328VQD0_9CHLR</name>
<dbReference type="AlphaFoldDB" id="A0A328VQD0"/>
<dbReference type="EMBL" id="MCIF01000002">
    <property type="protein sequence ID" value="RAQ97893.1"/>
    <property type="molecule type" value="Genomic_DNA"/>
</dbReference>
<organism evidence="1 2">
    <name type="scientific">Thermogemmatispora tikiterensis</name>
    <dbReference type="NCBI Taxonomy" id="1825093"/>
    <lineage>
        <taxon>Bacteria</taxon>
        <taxon>Bacillati</taxon>
        <taxon>Chloroflexota</taxon>
        <taxon>Ktedonobacteria</taxon>
        <taxon>Thermogemmatisporales</taxon>
        <taxon>Thermogemmatisporaceae</taxon>
        <taxon>Thermogemmatispora</taxon>
    </lineage>
</organism>
<evidence type="ECO:0000313" key="2">
    <source>
        <dbReference type="Proteomes" id="UP000248706"/>
    </source>
</evidence>
<sequence>MEKARLLSEMQRCYQEWNSLLATLTSEELFLPGVAGAWSVKDVIAHLTAWLELAFSDISAAREGREPLLCFDTMSEEELEELNQRFHRERQGQTLVEVLTNFHTTWRRLYDEAKALDDRLLQETARLVVNWQARPLGELIYGEACEHLVDHTNALRAWLSARRGSATEA</sequence>
<dbReference type="Pfam" id="PF08020">
    <property type="entry name" value="DUF1706"/>
    <property type="match status" value="1"/>
</dbReference>
<dbReference type="Gene3D" id="1.20.120.450">
    <property type="entry name" value="dinb family like domain"/>
    <property type="match status" value="1"/>
</dbReference>
<accession>A0A328VQD0</accession>
<protein>
    <recommendedName>
        <fullName evidence="3">Mycothiol-dependent maleylpyruvate isomerase metal-binding domain-containing protein</fullName>
    </recommendedName>
</protein>
<gene>
    <name evidence="1" type="ORF">A4R35_20310</name>
</gene>
<dbReference type="InterPro" id="IPR012550">
    <property type="entry name" value="DUF1706"/>
</dbReference>
<keyword evidence="2" id="KW-1185">Reference proteome</keyword>
<dbReference type="OrthoDB" id="162566at2"/>
<evidence type="ECO:0008006" key="3">
    <source>
        <dbReference type="Google" id="ProtNLM"/>
    </source>
</evidence>
<evidence type="ECO:0000313" key="1">
    <source>
        <dbReference type="EMBL" id="RAQ97893.1"/>
    </source>
</evidence>
<proteinExistence type="predicted"/>
<dbReference type="RefSeq" id="WP_112432686.1">
    <property type="nucleotide sequence ID" value="NZ_MCIF01000002.1"/>
</dbReference>
<dbReference type="Proteomes" id="UP000248706">
    <property type="component" value="Unassembled WGS sequence"/>
</dbReference>
<comment type="caution">
    <text evidence="1">The sequence shown here is derived from an EMBL/GenBank/DDBJ whole genome shotgun (WGS) entry which is preliminary data.</text>
</comment>
<dbReference type="SUPFAM" id="SSF109854">
    <property type="entry name" value="DinB/YfiT-like putative metalloenzymes"/>
    <property type="match status" value="1"/>
</dbReference>